<evidence type="ECO:0000313" key="1">
    <source>
        <dbReference type="EMBL" id="TYK01411.1"/>
    </source>
</evidence>
<dbReference type="AlphaFoldDB" id="A0A5D3BNP8"/>
<protein>
    <submittedName>
        <fullName evidence="1">Uncharacterized protein</fullName>
    </submittedName>
</protein>
<evidence type="ECO:0000313" key="2">
    <source>
        <dbReference type="Proteomes" id="UP000321947"/>
    </source>
</evidence>
<reference evidence="1 2" key="1">
    <citation type="submission" date="2019-08" db="EMBL/GenBank/DDBJ databases">
        <title>Draft genome sequences of two oriental melons (Cucumis melo L. var makuwa).</title>
        <authorList>
            <person name="Kwon S.-Y."/>
        </authorList>
    </citation>
    <scope>NUCLEOTIDE SEQUENCE [LARGE SCALE GENOMIC DNA]</scope>
    <source>
        <strain evidence="2">cv. Chang Bougi</strain>
        <tissue evidence="1">Leaf</tissue>
    </source>
</reference>
<sequence length="384" mass="43520">MTTTLINSLPPEINHWIYVKTIHTIAFKRYSYAAVFTTLISPPPIIFNTVQPSKIMHNLKKKTEEDFTYTTFHVEKTLVNFKSIVPANLLCQNKGWSTVGKYFVRFEKWSHDTHATLKLIPSYGGWTTFRGIPLHMWNMQTFQQIGKWLIERNVQLHGTFKRQAAAIFDEYNPDSEQFFFDGADAISSDYLPSNFGSRKSITLEKTAALKSIISRIDRNATSAKEINEAAYNDNKLHAVDNKSRQGISSRISNDGLLDKGKKKVDIPLEFDTEIIKEKPKRKYKIKANQNKEDLNIQPIQIVTHELDAVKKGLTFMFDLEELPILDPNKSTEDHLSLDNAENGLKLSAVNEIHDATTSTNVLLNQMGTGLRSKGEGAPGTCIVK</sequence>
<accession>A0A5D3BNP8</accession>
<dbReference type="EMBL" id="SSTD01016227">
    <property type="protein sequence ID" value="TYK01411.1"/>
    <property type="molecule type" value="Genomic_DNA"/>
</dbReference>
<organism evidence="1 2">
    <name type="scientific">Cucumis melo var. makuwa</name>
    <name type="common">Oriental melon</name>
    <dbReference type="NCBI Taxonomy" id="1194695"/>
    <lineage>
        <taxon>Eukaryota</taxon>
        <taxon>Viridiplantae</taxon>
        <taxon>Streptophyta</taxon>
        <taxon>Embryophyta</taxon>
        <taxon>Tracheophyta</taxon>
        <taxon>Spermatophyta</taxon>
        <taxon>Magnoliopsida</taxon>
        <taxon>eudicotyledons</taxon>
        <taxon>Gunneridae</taxon>
        <taxon>Pentapetalae</taxon>
        <taxon>rosids</taxon>
        <taxon>fabids</taxon>
        <taxon>Cucurbitales</taxon>
        <taxon>Cucurbitaceae</taxon>
        <taxon>Benincaseae</taxon>
        <taxon>Cucumis</taxon>
    </lineage>
</organism>
<dbReference type="Proteomes" id="UP000321947">
    <property type="component" value="Unassembled WGS sequence"/>
</dbReference>
<comment type="caution">
    <text evidence="1">The sequence shown here is derived from an EMBL/GenBank/DDBJ whole genome shotgun (WGS) entry which is preliminary data.</text>
</comment>
<name>A0A5D3BNP8_CUCMM</name>
<gene>
    <name evidence="1" type="ORF">E5676_scaffold29G001110</name>
</gene>
<proteinExistence type="predicted"/>